<name>A0AA35TM72_GEOBA</name>
<evidence type="ECO:0000313" key="1">
    <source>
        <dbReference type="EMBL" id="CAI8050209.1"/>
    </source>
</evidence>
<accession>A0AA35TM72</accession>
<gene>
    <name evidence="1" type="ORF">GBAR_LOCUS27603</name>
</gene>
<protein>
    <submittedName>
        <fullName evidence="1">Uncharacterized protein</fullName>
    </submittedName>
</protein>
<evidence type="ECO:0000313" key="2">
    <source>
        <dbReference type="Proteomes" id="UP001174909"/>
    </source>
</evidence>
<dbReference type="EMBL" id="CASHTH010003841">
    <property type="protein sequence ID" value="CAI8050209.1"/>
    <property type="molecule type" value="Genomic_DNA"/>
</dbReference>
<proteinExistence type="predicted"/>
<comment type="caution">
    <text evidence="1">The sequence shown here is derived from an EMBL/GenBank/DDBJ whole genome shotgun (WGS) entry which is preliminary data.</text>
</comment>
<organism evidence="1 2">
    <name type="scientific">Geodia barretti</name>
    <name type="common">Barrett's horny sponge</name>
    <dbReference type="NCBI Taxonomy" id="519541"/>
    <lineage>
        <taxon>Eukaryota</taxon>
        <taxon>Metazoa</taxon>
        <taxon>Porifera</taxon>
        <taxon>Demospongiae</taxon>
        <taxon>Heteroscleromorpha</taxon>
        <taxon>Tetractinellida</taxon>
        <taxon>Astrophorina</taxon>
        <taxon>Geodiidae</taxon>
        <taxon>Geodia</taxon>
    </lineage>
</organism>
<dbReference type="Proteomes" id="UP001174909">
    <property type="component" value="Unassembled WGS sequence"/>
</dbReference>
<reference evidence="1" key="1">
    <citation type="submission" date="2023-03" db="EMBL/GenBank/DDBJ databases">
        <authorList>
            <person name="Steffen K."/>
            <person name="Cardenas P."/>
        </authorList>
    </citation>
    <scope>NUCLEOTIDE SEQUENCE</scope>
</reference>
<dbReference type="AlphaFoldDB" id="A0AA35TM72"/>
<sequence>MLLQEILTAVEFTGDKLTPSGLSVVTIEILPGITTTCGQEWSARVWPMEERQGKL</sequence>
<keyword evidence="2" id="KW-1185">Reference proteome</keyword>